<evidence type="ECO:0000313" key="2">
    <source>
        <dbReference type="Proteomes" id="UP000664073"/>
    </source>
</evidence>
<reference evidence="1" key="1">
    <citation type="submission" date="2021-03" db="EMBL/GenBank/DDBJ databases">
        <title>The complete genome sequence of Acetobacter sp. TBRC 12339.</title>
        <authorList>
            <person name="Charoenyingcharoen P."/>
            <person name="Yukphan P."/>
        </authorList>
    </citation>
    <scope>NUCLEOTIDE SEQUENCE</scope>
    <source>
        <strain evidence="1">TBRC 12339</strain>
    </source>
</reference>
<dbReference type="EMBL" id="JAFVMH010000001">
    <property type="protein sequence ID" value="MBO1323565.1"/>
    <property type="molecule type" value="Genomic_DNA"/>
</dbReference>
<accession>A0A939HIX0</accession>
<protein>
    <submittedName>
        <fullName evidence="1">DUF3916 domain-containing protein</fullName>
    </submittedName>
</protein>
<evidence type="ECO:0000313" key="1">
    <source>
        <dbReference type="EMBL" id="MBO1323565.1"/>
    </source>
</evidence>
<gene>
    <name evidence="1" type="ORF">J2D77_00140</name>
</gene>
<keyword evidence="2" id="KW-1185">Reference proteome</keyword>
<dbReference type="Pfam" id="PF13079">
    <property type="entry name" value="DUF3916"/>
    <property type="match status" value="1"/>
</dbReference>
<dbReference type="InterPro" id="IPR025075">
    <property type="entry name" value="DUF3916"/>
</dbReference>
<name>A0A939HIX0_9PROT</name>
<comment type="caution">
    <text evidence="1">The sequence shown here is derived from an EMBL/GenBank/DDBJ whole genome shotgun (WGS) entry which is preliminary data.</text>
</comment>
<organism evidence="1 2">
    <name type="scientific">Acetobacter garciniae</name>
    <dbReference type="NCBI Taxonomy" id="2817435"/>
    <lineage>
        <taxon>Bacteria</taxon>
        <taxon>Pseudomonadati</taxon>
        <taxon>Pseudomonadota</taxon>
        <taxon>Alphaproteobacteria</taxon>
        <taxon>Acetobacterales</taxon>
        <taxon>Acetobacteraceae</taxon>
        <taxon>Acetobacter</taxon>
    </lineage>
</organism>
<dbReference type="AlphaFoldDB" id="A0A939HIX0"/>
<dbReference type="RefSeq" id="WP_207843937.1">
    <property type="nucleotide sequence ID" value="NZ_JAFVMH010000001.1"/>
</dbReference>
<dbReference type="Proteomes" id="UP000664073">
    <property type="component" value="Unassembled WGS sequence"/>
</dbReference>
<sequence length="176" mass="20813">MTDLGRESFSCDVANRIWDWSTRNDHLQHTVGTRPFKEYVAWKIPLGLPGLDCTYANRAALYFCAERMVSKMMTISRIFHKYNSLNRVYSLMTYPNMLGSEVGICFSDCTWQKLLYRNINTENYIEKTERQERSLHTDFGLSAPDFFSTLSFRHWIEDRDEHISFQGGFHIIWKDI</sequence>
<proteinExistence type="predicted"/>